<dbReference type="PANTHER" id="PTHR30543:SF21">
    <property type="entry name" value="NAD(P)H-DEPENDENT FMN REDUCTASE LOT6"/>
    <property type="match status" value="1"/>
</dbReference>
<gene>
    <name evidence="2" type="ORF">Psuf_010550</name>
</gene>
<reference evidence="2 3" key="1">
    <citation type="submission" date="2020-03" db="EMBL/GenBank/DDBJ databases">
        <title>Whole genome shotgun sequence of Phytohabitans suffuscus NBRC 105367.</title>
        <authorList>
            <person name="Komaki H."/>
            <person name="Tamura T."/>
        </authorList>
    </citation>
    <scope>NUCLEOTIDE SEQUENCE [LARGE SCALE GENOMIC DNA]</scope>
    <source>
        <strain evidence="2 3">NBRC 105367</strain>
    </source>
</reference>
<dbReference type="InterPro" id="IPR050712">
    <property type="entry name" value="NAD(P)H-dep_reductase"/>
</dbReference>
<dbReference type="GO" id="GO:0010181">
    <property type="term" value="F:FMN binding"/>
    <property type="evidence" value="ECO:0007669"/>
    <property type="project" value="TreeGrafter"/>
</dbReference>
<dbReference type="PANTHER" id="PTHR30543">
    <property type="entry name" value="CHROMATE REDUCTASE"/>
    <property type="match status" value="1"/>
</dbReference>
<evidence type="ECO:0000259" key="1">
    <source>
        <dbReference type="Pfam" id="PF03358"/>
    </source>
</evidence>
<dbReference type="Pfam" id="PF03358">
    <property type="entry name" value="FMN_red"/>
    <property type="match status" value="1"/>
</dbReference>
<dbReference type="AlphaFoldDB" id="A0A6F8YCB3"/>
<dbReference type="SUPFAM" id="SSF52218">
    <property type="entry name" value="Flavoproteins"/>
    <property type="match status" value="1"/>
</dbReference>
<proteinExistence type="predicted"/>
<organism evidence="2 3">
    <name type="scientific">Phytohabitans suffuscus</name>
    <dbReference type="NCBI Taxonomy" id="624315"/>
    <lineage>
        <taxon>Bacteria</taxon>
        <taxon>Bacillati</taxon>
        <taxon>Actinomycetota</taxon>
        <taxon>Actinomycetes</taxon>
        <taxon>Micromonosporales</taxon>
        <taxon>Micromonosporaceae</taxon>
    </lineage>
</organism>
<feature type="domain" description="NADPH-dependent FMN reductase-like" evidence="1">
    <location>
        <begin position="5"/>
        <end position="144"/>
    </location>
</feature>
<dbReference type="KEGG" id="psuu:Psuf_010550"/>
<dbReference type="InterPro" id="IPR005025">
    <property type="entry name" value="FMN_Rdtase-like_dom"/>
</dbReference>
<dbReference type="GO" id="GO:0005829">
    <property type="term" value="C:cytosol"/>
    <property type="evidence" value="ECO:0007669"/>
    <property type="project" value="TreeGrafter"/>
</dbReference>
<dbReference type="RefSeq" id="WP_173154383.1">
    <property type="nucleotide sequence ID" value="NZ_AP022871.1"/>
</dbReference>
<dbReference type="InterPro" id="IPR029039">
    <property type="entry name" value="Flavoprotein-like_sf"/>
</dbReference>
<reference evidence="2 3" key="2">
    <citation type="submission" date="2020-03" db="EMBL/GenBank/DDBJ databases">
        <authorList>
            <person name="Ichikawa N."/>
            <person name="Kimura A."/>
            <person name="Kitahashi Y."/>
            <person name="Uohara A."/>
        </authorList>
    </citation>
    <scope>NUCLEOTIDE SEQUENCE [LARGE SCALE GENOMIC DNA]</scope>
    <source>
        <strain evidence="2 3">NBRC 105367</strain>
    </source>
</reference>
<protein>
    <submittedName>
        <fullName evidence="2">FMN reductase</fullName>
    </submittedName>
</protein>
<keyword evidence="3" id="KW-1185">Reference proteome</keyword>
<dbReference type="GO" id="GO:0016491">
    <property type="term" value="F:oxidoreductase activity"/>
    <property type="evidence" value="ECO:0007669"/>
    <property type="project" value="InterPro"/>
</dbReference>
<dbReference type="Proteomes" id="UP000503011">
    <property type="component" value="Chromosome"/>
</dbReference>
<accession>A0A6F8YCB3</accession>
<dbReference type="Gene3D" id="3.40.50.360">
    <property type="match status" value="1"/>
</dbReference>
<dbReference type="EMBL" id="AP022871">
    <property type="protein sequence ID" value="BCB83742.1"/>
    <property type="molecule type" value="Genomic_DNA"/>
</dbReference>
<sequence length="200" mass="21131">MRTVRILGIGGTHRPESASELSVRHALTAARATGATVRLLPARTLDLPFYGEPATGAEPAFIDAVRWADGLIIGSPGYHGTVSGLLKNALDHLEALRDDPRTYLDSMAVGLIACAYGDQAAASTLATLRTIVHALRGWPTPLGVTINSARCGFGAGGEPNDPAVGERLTILGRQTVEFCRRHRRAGSGPARTEALIDTAW</sequence>
<name>A0A6F8YCB3_9ACTN</name>
<evidence type="ECO:0000313" key="2">
    <source>
        <dbReference type="EMBL" id="BCB83742.1"/>
    </source>
</evidence>
<evidence type="ECO:0000313" key="3">
    <source>
        <dbReference type="Proteomes" id="UP000503011"/>
    </source>
</evidence>